<dbReference type="CDD" id="cd00840">
    <property type="entry name" value="MPP_Mre11_N"/>
    <property type="match status" value="1"/>
</dbReference>
<dbReference type="Pfam" id="PF00149">
    <property type="entry name" value="Metallophos"/>
    <property type="match status" value="1"/>
</dbReference>
<protein>
    <submittedName>
        <fullName evidence="3">Metallophosphoesterase</fullName>
    </submittedName>
</protein>
<dbReference type="Gene3D" id="3.60.21.10">
    <property type="match status" value="1"/>
</dbReference>
<reference evidence="3 4" key="1">
    <citation type="journal article" date="2021" name="ISME Commun">
        <title>Automated analysis of genomic sequences facilitates high-throughput and comprehensive description of bacteria.</title>
        <authorList>
            <person name="Hitch T.C.A."/>
        </authorList>
    </citation>
    <scope>NUCLEOTIDE SEQUENCE [LARGE SCALE GENOMIC DNA]</scope>
    <source>
        <strain evidence="3 4">H2_18</strain>
    </source>
</reference>
<dbReference type="SUPFAM" id="SSF56300">
    <property type="entry name" value="Metallo-dependent phosphatases"/>
    <property type="match status" value="1"/>
</dbReference>
<dbReference type="Proteomes" id="UP001652394">
    <property type="component" value="Unassembled WGS sequence"/>
</dbReference>
<sequence length="365" mass="41903">MRFIHIADIHLGATPDAGKAYSAIRPKELWDTFEYVIEVCEREKIDLLLIAGDLFHRQPLLRELKEVNFLFSSLSHTKVVLIAGNHDYIRRDSYYRTFQWSENVYPLFGEEMEYVAFSELQTAVYGFSYYSREIVEAKYDTAVACGVQPFEILLAHGGDEKHIPIHREKLEKSGFAYVALGHIHQTAEKQERGSGFLKRQRILYAGSLEPIDRNDIGIHGFVEGEIRQEGVCCRRVPCAKRQYIHMQIPVDERQTAGSLYRLMKQVVEETGVENIYKITLRGSRDADIVFDTANMDAYGNILEILDETHPVYDFARLAEENSHNLLGVYIRMLQGCPENSVEYKALCEGVEAILTNMHGEKEKQI</sequence>
<dbReference type="PANTHER" id="PTHR30337">
    <property type="entry name" value="COMPONENT OF ATP-DEPENDENT DSDNA EXONUCLEASE"/>
    <property type="match status" value="1"/>
</dbReference>
<keyword evidence="4" id="KW-1185">Reference proteome</keyword>
<accession>A0ABT2TAL2</accession>
<evidence type="ECO:0000259" key="2">
    <source>
        <dbReference type="Pfam" id="PF00149"/>
    </source>
</evidence>
<keyword evidence="1" id="KW-0378">Hydrolase</keyword>
<evidence type="ECO:0000256" key="1">
    <source>
        <dbReference type="ARBA" id="ARBA00022801"/>
    </source>
</evidence>
<feature type="domain" description="Calcineurin-like phosphoesterase" evidence="2">
    <location>
        <begin position="1"/>
        <end position="185"/>
    </location>
</feature>
<dbReference type="InterPro" id="IPR004843">
    <property type="entry name" value="Calcineurin-like_PHP"/>
</dbReference>
<gene>
    <name evidence="3" type="ORF">OCV51_04155</name>
</gene>
<name>A0ABT2TAL2_9FIRM</name>
<evidence type="ECO:0000313" key="4">
    <source>
        <dbReference type="Proteomes" id="UP001652394"/>
    </source>
</evidence>
<dbReference type="InterPro" id="IPR029052">
    <property type="entry name" value="Metallo-depent_PP-like"/>
</dbReference>
<proteinExistence type="predicted"/>
<dbReference type="RefSeq" id="WP_059066311.1">
    <property type="nucleotide sequence ID" value="NZ_JAOQJX010000004.1"/>
</dbReference>
<dbReference type="InterPro" id="IPR041796">
    <property type="entry name" value="Mre11_N"/>
</dbReference>
<organism evidence="3 4">
    <name type="scientific">Faecalicatena acetigenes</name>
    <dbReference type="NCBI Taxonomy" id="2981790"/>
    <lineage>
        <taxon>Bacteria</taxon>
        <taxon>Bacillati</taxon>
        <taxon>Bacillota</taxon>
        <taxon>Clostridia</taxon>
        <taxon>Lachnospirales</taxon>
        <taxon>Lachnospiraceae</taxon>
        <taxon>Faecalicatena</taxon>
    </lineage>
</organism>
<dbReference type="InterPro" id="IPR050535">
    <property type="entry name" value="DNA_Repair-Maintenance_Comp"/>
</dbReference>
<evidence type="ECO:0000313" key="3">
    <source>
        <dbReference type="EMBL" id="MCU6746861.1"/>
    </source>
</evidence>
<comment type="caution">
    <text evidence="3">The sequence shown here is derived from an EMBL/GenBank/DDBJ whole genome shotgun (WGS) entry which is preliminary data.</text>
</comment>
<dbReference type="EMBL" id="JAOQJX010000004">
    <property type="protein sequence ID" value="MCU6746861.1"/>
    <property type="molecule type" value="Genomic_DNA"/>
</dbReference>